<evidence type="ECO:0000313" key="1">
    <source>
        <dbReference type="EMBL" id="MFC6952653.1"/>
    </source>
</evidence>
<organism evidence="1 2">
    <name type="scientific">Halorubellus litoreus</name>
    <dbReference type="NCBI Taxonomy" id="755308"/>
    <lineage>
        <taxon>Archaea</taxon>
        <taxon>Methanobacteriati</taxon>
        <taxon>Methanobacteriota</taxon>
        <taxon>Stenosarchaea group</taxon>
        <taxon>Halobacteria</taxon>
        <taxon>Halobacteriales</taxon>
        <taxon>Halorubellaceae</taxon>
        <taxon>Halorubellus</taxon>
    </lineage>
</organism>
<dbReference type="Pfam" id="PF24366">
    <property type="entry name" value="DUF7522"/>
    <property type="match status" value="1"/>
</dbReference>
<gene>
    <name evidence="1" type="ORF">ACFQGB_07225</name>
</gene>
<proteinExistence type="predicted"/>
<name>A0ABD5VG55_9EURY</name>
<sequence>MDEADEAIEAVEDANLRGLVEELHENVDASLRLAFRYEGEAYDVVHVSDTVDAQFTDAELEERVKTLLMKALGDPPQEQSLYDFGELNSTVRFFDEVIVAVFPDEEWSGVVVVFDREESPLVDTTLHYLDVDD</sequence>
<protein>
    <recommendedName>
        <fullName evidence="3">Halobacterial output domain-containing protein</fullName>
    </recommendedName>
</protein>
<keyword evidence="2" id="KW-1185">Reference proteome</keyword>
<dbReference type="RefSeq" id="WP_336349612.1">
    <property type="nucleotide sequence ID" value="NZ_JAZAQL010000001.1"/>
</dbReference>
<evidence type="ECO:0000313" key="2">
    <source>
        <dbReference type="Proteomes" id="UP001596395"/>
    </source>
</evidence>
<accession>A0ABD5VG55</accession>
<dbReference type="Proteomes" id="UP001596395">
    <property type="component" value="Unassembled WGS sequence"/>
</dbReference>
<dbReference type="AlphaFoldDB" id="A0ABD5VG55"/>
<dbReference type="EMBL" id="JBHSXN010000001">
    <property type="protein sequence ID" value="MFC6952653.1"/>
    <property type="molecule type" value="Genomic_DNA"/>
</dbReference>
<reference evidence="1 2" key="1">
    <citation type="journal article" date="2019" name="Int. J. Syst. Evol. Microbiol.">
        <title>The Global Catalogue of Microorganisms (GCM) 10K type strain sequencing project: providing services to taxonomists for standard genome sequencing and annotation.</title>
        <authorList>
            <consortium name="The Broad Institute Genomics Platform"/>
            <consortium name="The Broad Institute Genome Sequencing Center for Infectious Disease"/>
            <person name="Wu L."/>
            <person name="Ma J."/>
        </authorList>
    </citation>
    <scope>NUCLEOTIDE SEQUENCE [LARGE SCALE GENOMIC DNA]</scope>
    <source>
        <strain evidence="1 2">GX26</strain>
    </source>
</reference>
<dbReference type="InterPro" id="IPR055944">
    <property type="entry name" value="DUF7522"/>
</dbReference>
<evidence type="ECO:0008006" key="3">
    <source>
        <dbReference type="Google" id="ProtNLM"/>
    </source>
</evidence>
<comment type="caution">
    <text evidence="1">The sequence shown here is derived from an EMBL/GenBank/DDBJ whole genome shotgun (WGS) entry which is preliminary data.</text>
</comment>